<dbReference type="RefSeq" id="WP_058290894.1">
    <property type="nucleotide sequence ID" value="NZ_CYSD01000039.1"/>
</dbReference>
<gene>
    <name evidence="3" type="primary">ompW</name>
    <name evidence="3" type="ORF">TRM7557_02866</name>
</gene>
<organism evidence="3 4">
    <name type="scientific">Tritonibacter multivorans</name>
    <dbReference type="NCBI Taxonomy" id="928856"/>
    <lineage>
        <taxon>Bacteria</taxon>
        <taxon>Pseudomonadati</taxon>
        <taxon>Pseudomonadota</taxon>
        <taxon>Alphaproteobacteria</taxon>
        <taxon>Rhodobacterales</taxon>
        <taxon>Paracoccaceae</taxon>
        <taxon>Tritonibacter</taxon>
    </lineage>
</organism>
<dbReference type="OrthoDB" id="9807574at2"/>
<protein>
    <submittedName>
        <fullName evidence="3">Outer membrane protein W</fullName>
    </submittedName>
</protein>
<name>A0A0P1GF74_9RHOB</name>
<dbReference type="PANTHER" id="PTHR36920">
    <property type="match status" value="1"/>
</dbReference>
<keyword evidence="2" id="KW-0732">Signal</keyword>
<proteinExistence type="inferred from homology"/>
<accession>A0A0P1GF74</accession>
<dbReference type="SUPFAM" id="SSF56925">
    <property type="entry name" value="OMPA-like"/>
    <property type="match status" value="1"/>
</dbReference>
<dbReference type="STRING" id="928856.SAMN04488049_104149"/>
<feature type="chain" id="PRO_5006063388" evidence="2">
    <location>
        <begin position="29"/>
        <end position="209"/>
    </location>
</feature>
<comment type="similarity">
    <text evidence="1">Belongs to the OmpW/AlkL family.</text>
</comment>
<dbReference type="Gene3D" id="2.40.160.20">
    <property type="match status" value="1"/>
</dbReference>
<dbReference type="InterPro" id="IPR011250">
    <property type="entry name" value="OMP/PagP_B-barrel"/>
</dbReference>
<reference evidence="3 4" key="1">
    <citation type="submission" date="2015-09" db="EMBL/GenBank/DDBJ databases">
        <authorList>
            <consortium name="Swine Surveillance"/>
        </authorList>
    </citation>
    <scope>NUCLEOTIDE SEQUENCE [LARGE SCALE GENOMIC DNA]</scope>
    <source>
        <strain evidence="3 4">CECT 7557</strain>
    </source>
</reference>
<dbReference type="AlphaFoldDB" id="A0A0P1GF74"/>
<sequence>MTTLRKLRVSAFGVGAVLASTLAVPAVADSSFYSQGSWHFGAGVINVNPKSDNGTVAGADASIGSDTAVSLTAEYFIRDNIGIELLAATPFDHDIALGGSHIGSTKHLPPTLSVNYHFPTKGKFTPFVGLGVNYTTFFEEETPLGTLELDDSFGLAASLGADWQITDHGALRVNVRYMDIDTDASLNGADIGTAEIDPITVGVSYIHRF</sequence>
<evidence type="ECO:0000313" key="3">
    <source>
        <dbReference type="EMBL" id="CUH80383.1"/>
    </source>
</evidence>
<evidence type="ECO:0000256" key="2">
    <source>
        <dbReference type="SAM" id="SignalP"/>
    </source>
</evidence>
<dbReference type="GO" id="GO:0055085">
    <property type="term" value="P:transmembrane transport"/>
    <property type="evidence" value="ECO:0007669"/>
    <property type="project" value="TreeGrafter"/>
</dbReference>
<dbReference type="EMBL" id="CYSD01000039">
    <property type="protein sequence ID" value="CUH80383.1"/>
    <property type="molecule type" value="Genomic_DNA"/>
</dbReference>
<dbReference type="Proteomes" id="UP000052022">
    <property type="component" value="Unassembled WGS sequence"/>
</dbReference>
<dbReference type="InterPro" id="IPR005618">
    <property type="entry name" value="OMPW"/>
</dbReference>
<keyword evidence="4" id="KW-1185">Reference proteome</keyword>
<dbReference type="GO" id="GO:0019867">
    <property type="term" value="C:outer membrane"/>
    <property type="evidence" value="ECO:0007669"/>
    <property type="project" value="InterPro"/>
</dbReference>
<evidence type="ECO:0000256" key="1">
    <source>
        <dbReference type="ARBA" id="ARBA00009330"/>
    </source>
</evidence>
<evidence type="ECO:0000313" key="4">
    <source>
        <dbReference type="Proteomes" id="UP000052022"/>
    </source>
</evidence>
<dbReference type="PANTHER" id="PTHR36920:SF1">
    <property type="entry name" value="OUTER MEMBRANE PROTEIN W"/>
    <property type="match status" value="1"/>
</dbReference>
<dbReference type="Pfam" id="PF03922">
    <property type="entry name" value="OmpW"/>
    <property type="match status" value="1"/>
</dbReference>
<feature type="signal peptide" evidence="2">
    <location>
        <begin position="1"/>
        <end position="28"/>
    </location>
</feature>